<accession>A0A1F5NV51</accession>
<evidence type="ECO:0000313" key="3">
    <source>
        <dbReference type="Proteomes" id="UP000178892"/>
    </source>
</evidence>
<gene>
    <name evidence="2" type="ORF">A2720_03055</name>
</gene>
<dbReference type="EMBL" id="MFEL01000008">
    <property type="protein sequence ID" value="OGE81493.1"/>
    <property type="molecule type" value="Genomic_DNA"/>
</dbReference>
<proteinExistence type="predicted"/>
<evidence type="ECO:0000313" key="2">
    <source>
        <dbReference type="EMBL" id="OGE81493.1"/>
    </source>
</evidence>
<feature type="region of interest" description="Disordered" evidence="1">
    <location>
        <begin position="20"/>
        <end position="39"/>
    </location>
</feature>
<evidence type="ECO:0000256" key="1">
    <source>
        <dbReference type="SAM" id="MobiDB-lite"/>
    </source>
</evidence>
<organism evidence="2 3">
    <name type="scientific">Candidatus Doudnabacteria bacterium RIFCSPHIGHO2_01_FULL_46_24</name>
    <dbReference type="NCBI Taxonomy" id="1817825"/>
    <lineage>
        <taxon>Bacteria</taxon>
        <taxon>Candidatus Doudnaibacteriota</taxon>
    </lineage>
</organism>
<reference evidence="2 3" key="1">
    <citation type="journal article" date="2016" name="Nat. Commun.">
        <title>Thousands of microbial genomes shed light on interconnected biogeochemical processes in an aquifer system.</title>
        <authorList>
            <person name="Anantharaman K."/>
            <person name="Brown C.T."/>
            <person name="Hug L.A."/>
            <person name="Sharon I."/>
            <person name="Castelle C.J."/>
            <person name="Probst A.J."/>
            <person name="Thomas B.C."/>
            <person name="Singh A."/>
            <person name="Wilkins M.J."/>
            <person name="Karaoz U."/>
            <person name="Brodie E.L."/>
            <person name="Williams K.H."/>
            <person name="Hubbard S.S."/>
            <person name="Banfield J.F."/>
        </authorList>
    </citation>
    <scope>NUCLEOTIDE SEQUENCE [LARGE SCALE GENOMIC DNA]</scope>
</reference>
<name>A0A1F5NV51_9BACT</name>
<comment type="caution">
    <text evidence="2">The sequence shown here is derived from an EMBL/GenBank/DDBJ whole genome shotgun (WGS) entry which is preliminary data.</text>
</comment>
<protein>
    <submittedName>
        <fullName evidence="2">Uncharacterized protein</fullName>
    </submittedName>
</protein>
<dbReference type="AlphaFoldDB" id="A0A1F5NV51"/>
<sequence length="63" mass="7309">MKTTTDDRGEPCVDRVGINYDREEHDRDRHRGGQPEGGFFRHEVAHLHPHTMGMWPVNEPVSD</sequence>
<dbReference type="Proteomes" id="UP000178892">
    <property type="component" value="Unassembled WGS sequence"/>
</dbReference>